<evidence type="ECO:0000259" key="1">
    <source>
        <dbReference type="Pfam" id="PF00534"/>
    </source>
</evidence>
<dbReference type="OrthoDB" id="132546at2157"/>
<evidence type="ECO:0000313" key="3">
    <source>
        <dbReference type="EMBL" id="ASJ03590.1"/>
    </source>
</evidence>
<dbReference type="SUPFAM" id="SSF53756">
    <property type="entry name" value="UDP-Glycosyltransferase/glycogen phosphorylase"/>
    <property type="match status" value="1"/>
</dbReference>
<protein>
    <recommendedName>
        <fullName evidence="5">Glycosyl transferase</fullName>
    </recommendedName>
</protein>
<organism evidence="3 4">
    <name type="scientific">Thermococcus profundus</name>
    <dbReference type="NCBI Taxonomy" id="49899"/>
    <lineage>
        <taxon>Archaea</taxon>
        <taxon>Methanobacteriati</taxon>
        <taxon>Methanobacteriota</taxon>
        <taxon>Thermococci</taxon>
        <taxon>Thermococcales</taxon>
        <taxon>Thermococcaceae</taxon>
        <taxon>Thermococcus</taxon>
    </lineage>
</organism>
<evidence type="ECO:0000259" key="2">
    <source>
        <dbReference type="Pfam" id="PF13439"/>
    </source>
</evidence>
<dbReference type="GO" id="GO:0016757">
    <property type="term" value="F:glycosyltransferase activity"/>
    <property type="evidence" value="ECO:0007669"/>
    <property type="project" value="InterPro"/>
</dbReference>
<dbReference type="KEGG" id="tprf:A3L09_10140"/>
<dbReference type="CDD" id="cd03801">
    <property type="entry name" value="GT4_PimA-like"/>
    <property type="match status" value="1"/>
</dbReference>
<evidence type="ECO:0008006" key="5">
    <source>
        <dbReference type="Google" id="ProtNLM"/>
    </source>
</evidence>
<dbReference type="Proteomes" id="UP000250179">
    <property type="component" value="Chromosome"/>
</dbReference>
<dbReference type="RefSeq" id="WP_088858847.1">
    <property type="nucleotide sequence ID" value="NZ_CP014862.1"/>
</dbReference>
<feature type="domain" description="Glycosyltransferase subfamily 4-like N-terminal" evidence="2">
    <location>
        <begin position="16"/>
        <end position="184"/>
    </location>
</feature>
<gene>
    <name evidence="3" type="ORF">A3L09_10140</name>
</gene>
<dbReference type="Gene3D" id="3.40.50.2000">
    <property type="entry name" value="Glycogen Phosphorylase B"/>
    <property type="match status" value="2"/>
</dbReference>
<proteinExistence type="predicted"/>
<dbReference type="EMBL" id="CP014862">
    <property type="protein sequence ID" value="ASJ03590.1"/>
    <property type="molecule type" value="Genomic_DNA"/>
</dbReference>
<name>A0A2Z2MAH3_THEPR</name>
<dbReference type="PANTHER" id="PTHR45947:SF3">
    <property type="entry name" value="SULFOQUINOVOSYL TRANSFERASE SQD2"/>
    <property type="match status" value="1"/>
</dbReference>
<dbReference type="InterPro" id="IPR028098">
    <property type="entry name" value="Glyco_trans_4-like_N"/>
</dbReference>
<dbReference type="Pfam" id="PF13439">
    <property type="entry name" value="Glyco_transf_4"/>
    <property type="match status" value="1"/>
</dbReference>
<dbReference type="PANTHER" id="PTHR45947">
    <property type="entry name" value="SULFOQUINOVOSYL TRANSFERASE SQD2"/>
    <property type="match status" value="1"/>
</dbReference>
<dbReference type="GeneID" id="33320778"/>
<feature type="domain" description="Glycosyl transferase family 1" evidence="1">
    <location>
        <begin position="189"/>
        <end position="349"/>
    </location>
</feature>
<dbReference type="InterPro" id="IPR050194">
    <property type="entry name" value="Glycosyltransferase_grp1"/>
</dbReference>
<evidence type="ECO:0000313" key="4">
    <source>
        <dbReference type="Proteomes" id="UP000250179"/>
    </source>
</evidence>
<reference evidence="3 4" key="1">
    <citation type="submission" date="2016-03" db="EMBL/GenBank/DDBJ databases">
        <title>Complete genome sequence of Thermococcus profundus strain DT5432.</title>
        <authorList>
            <person name="Oger P.M."/>
        </authorList>
    </citation>
    <scope>NUCLEOTIDE SEQUENCE [LARGE SCALE GENOMIC DNA]</scope>
    <source>
        <strain evidence="3 4">DT 5432</strain>
    </source>
</reference>
<dbReference type="InterPro" id="IPR001296">
    <property type="entry name" value="Glyco_trans_1"/>
</dbReference>
<dbReference type="AlphaFoldDB" id="A0A2Z2MAH3"/>
<keyword evidence="4" id="KW-1185">Reference proteome</keyword>
<accession>A0A2Z2MAH3</accession>
<dbReference type="Pfam" id="PF00534">
    <property type="entry name" value="Glycos_transf_1"/>
    <property type="match status" value="1"/>
</dbReference>
<sequence length="373" mass="42574">MKIAMIISTPFPPEEGIGYYAYNLSKKLIGRGHEVTVITRGNIEGIEHFYFDGIEVYKLPFFPVYPFHVHVHKLFLKRFFNRLGREFDVIHVHSPLSPPIEPEVVNIPLISTIHTSLMEDIKHYQVQNVETIGQKLTTYLSGYPLTMKLIENSSIITTVSSAVAREVQEYYGRTPLILGNGVDERKFYPVENKEGGYLLYVGRLDYRKGVIDLLKAAQVLRNDLGYVKILIVGKGPLYNNIKVAITRNNLDNVKLLGHIPWERLLWLYRNAEVFVFPSHYEGLPTVVLEAMSSGLPVVASDIPAHRDVIVTGYNGLLSKKGSPESIAENILTVLEDEKLKKKLEKNARKTIERKFTWNKISRKFERIYESATS</sequence>